<organism evidence="2 3">
    <name type="scientific">Isoptericola cucumis</name>
    <dbReference type="NCBI Taxonomy" id="1776856"/>
    <lineage>
        <taxon>Bacteria</taxon>
        <taxon>Bacillati</taxon>
        <taxon>Actinomycetota</taxon>
        <taxon>Actinomycetes</taxon>
        <taxon>Micrococcales</taxon>
        <taxon>Promicromonosporaceae</taxon>
        <taxon>Isoptericola</taxon>
    </lineage>
</organism>
<comment type="caution">
    <text evidence="2">The sequence shown here is derived from an EMBL/GenBank/DDBJ whole genome shotgun (WGS) entry which is preliminary data.</text>
</comment>
<dbReference type="RefSeq" id="WP_188523926.1">
    <property type="nucleotide sequence ID" value="NZ_BMDG01000007.1"/>
</dbReference>
<evidence type="ECO:0000313" key="3">
    <source>
        <dbReference type="Proteomes" id="UP000632535"/>
    </source>
</evidence>
<sequence length="154" mass="15950">MRHSTRRTLAAAAAAAAGLGLLGSTAAAATPTPDGPAAAATWNSTGATWNDPNDTGGVSVYERASKLSTGEDILGQFIAYGEKISVFDRHDNDRKAIVKLWVGGSGPAVFYGNGDGTERVINESYGEGQAVYLQVCTSDSANAVCSDRTHRGRS</sequence>
<keyword evidence="1" id="KW-0732">Signal</keyword>
<feature type="chain" id="PRO_5045944200" description="Secreted protein" evidence="1">
    <location>
        <begin position="29"/>
        <end position="154"/>
    </location>
</feature>
<dbReference type="PROSITE" id="PS51318">
    <property type="entry name" value="TAT"/>
    <property type="match status" value="1"/>
</dbReference>
<evidence type="ECO:0000256" key="1">
    <source>
        <dbReference type="SAM" id="SignalP"/>
    </source>
</evidence>
<reference evidence="3" key="1">
    <citation type="journal article" date="2019" name="Int. J. Syst. Evol. Microbiol.">
        <title>The Global Catalogue of Microorganisms (GCM) 10K type strain sequencing project: providing services to taxonomists for standard genome sequencing and annotation.</title>
        <authorList>
            <consortium name="The Broad Institute Genomics Platform"/>
            <consortium name="The Broad Institute Genome Sequencing Center for Infectious Disease"/>
            <person name="Wu L."/>
            <person name="Ma J."/>
        </authorList>
    </citation>
    <scope>NUCLEOTIDE SEQUENCE [LARGE SCALE GENOMIC DNA]</scope>
    <source>
        <strain evidence="3">CCM 8653</strain>
    </source>
</reference>
<dbReference type="InterPro" id="IPR006311">
    <property type="entry name" value="TAT_signal"/>
</dbReference>
<dbReference type="EMBL" id="BMDG01000007">
    <property type="protein sequence ID" value="GGI08986.1"/>
    <property type="molecule type" value="Genomic_DNA"/>
</dbReference>
<accession>A0ABQ2B6X6</accession>
<dbReference type="Proteomes" id="UP000632535">
    <property type="component" value="Unassembled WGS sequence"/>
</dbReference>
<protein>
    <recommendedName>
        <fullName evidence="4">Secreted protein</fullName>
    </recommendedName>
</protein>
<proteinExistence type="predicted"/>
<evidence type="ECO:0000313" key="2">
    <source>
        <dbReference type="EMBL" id="GGI08986.1"/>
    </source>
</evidence>
<gene>
    <name evidence="2" type="ORF">GCM10007368_23910</name>
</gene>
<keyword evidence="3" id="KW-1185">Reference proteome</keyword>
<evidence type="ECO:0008006" key="4">
    <source>
        <dbReference type="Google" id="ProtNLM"/>
    </source>
</evidence>
<name>A0ABQ2B6X6_9MICO</name>
<feature type="signal peptide" evidence="1">
    <location>
        <begin position="1"/>
        <end position="28"/>
    </location>
</feature>